<sequence>MIDSEYRRAASVHLAKSLTWSLPTPEALLGTIPPQHFEYIVQVLRHERFDRFQSMRSLAEAVRAVVGDDPLFITCAYEGVAAAEMGDFSHAFECLQAAVQGAPRAAPHHHNCAILILRAQADPAVAATCFERAVACNPSHVEAWEGLAVVTLQTGAWDRCAAAANQAVATSEGRSVVGALCLAAAQERLGRPTDNTFAAFDASPAIPPLRIDAEQPTILTLALDDDGVDEALRLASSMGEVAADWRLHVLACNPSPSALAVLNAAAEQPTVSWSAEHLIGSTQDDLRALAAWTAMARLKELSATPGGDLIFTPPSSIVRDSPETLLPSLDEGVAVRVVDGLLWDQIDSQAIAVRRGPAAHAFLNEALRAMSGPWRSTPLALGVGLWRAFTRHGARRLTDDDLNILVKGPPIQREVAGAGDMNEVLQSRFGPMVLNRHDLYVTAGVRETGSWSGDELDLLSQLIKPGQTVLDVGANMGSHTLAFCNFVGPQGRVYAFEPQRVMFQSMVASVAMNSWANAWCHMAAVGAEPGFIEVPEVSYDRPSNFGIMSLVSGWEGADNLPVAQRSDTVPVLTIDGLNLSACDLIKIDVEGMEKDVLTGASDTLRTLRPILYMECHRAPGGEPPSLTLLKSFGYRAWWHGHSGSQNVVAFPSERAPATLGLEEA</sequence>
<dbReference type="Gene3D" id="3.40.50.150">
    <property type="entry name" value="Vaccinia Virus protein VP39"/>
    <property type="match status" value="1"/>
</dbReference>
<dbReference type="GO" id="GO:0032259">
    <property type="term" value="P:methylation"/>
    <property type="evidence" value="ECO:0007669"/>
    <property type="project" value="UniProtKB-KW"/>
</dbReference>
<dbReference type="NCBIfam" id="TIGR01444">
    <property type="entry name" value="fkbM_fam"/>
    <property type="match status" value="1"/>
</dbReference>
<reference evidence="2" key="1">
    <citation type="submission" date="2024-06" db="EMBL/GenBank/DDBJ databases">
        <title>Caulobacter inopinatus, sp. nov.</title>
        <authorList>
            <person name="Donachie S.P."/>
        </authorList>
    </citation>
    <scope>NUCLEOTIDE SEQUENCE</scope>
    <source>
        <strain evidence="2">73W</strain>
    </source>
</reference>
<keyword evidence="2" id="KW-0489">Methyltransferase</keyword>
<dbReference type="RefSeq" id="WP_369059936.1">
    <property type="nucleotide sequence ID" value="NZ_CP158375.1"/>
</dbReference>
<keyword evidence="2" id="KW-0808">Transferase</keyword>
<dbReference type="SUPFAM" id="SSF53335">
    <property type="entry name" value="S-adenosyl-L-methionine-dependent methyltransferases"/>
    <property type="match status" value="1"/>
</dbReference>
<dbReference type="PANTHER" id="PTHR34203">
    <property type="entry name" value="METHYLTRANSFERASE, FKBM FAMILY PROTEIN"/>
    <property type="match status" value="1"/>
</dbReference>
<proteinExistence type="predicted"/>
<dbReference type="InterPro" id="IPR052514">
    <property type="entry name" value="SAM-dependent_MTase"/>
</dbReference>
<dbReference type="GO" id="GO:0008168">
    <property type="term" value="F:methyltransferase activity"/>
    <property type="evidence" value="ECO:0007669"/>
    <property type="project" value="UniProtKB-KW"/>
</dbReference>
<organism evidence="2">
    <name type="scientific">Caulobacter sp. 73W</name>
    <dbReference type="NCBI Taxonomy" id="3161137"/>
    <lineage>
        <taxon>Bacteria</taxon>
        <taxon>Pseudomonadati</taxon>
        <taxon>Pseudomonadota</taxon>
        <taxon>Alphaproteobacteria</taxon>
        <taxon>Caulobacterales</taxon>
        <taxon>Caulobacteraceae</taxon>
        <taxon>Caulobacter</taxon>
    </lineage>
</organism>
<dbReference type="Gene3D" id="1.25.40.10">
    <property type="entry name" value="Tetratricopeptide repeat domain"/>
    <property type="match status" value="1"/>
</dbReference>
<gene>
    <name evidence="2" type="ORF">ABOZ73_00830</name>
</gene>
<dbReference type="EMBL" id="CP158375">
    <property type="protein sequence ID" value="XDO97003.1"/>
    <property type="molecule type" value="Genomic_DNA"/>
</dbReference>
<dbReference type="SUPFAM" id="SSF48452">
    <property type="entry name" value="TPR-like"/>
    <property type="match status" value="1"/>
</dbReference>
<dbReference type="Pfam" id="PF05050">
    <property type="entry name" value="Methyltransf_21"/>
    <property type="match status" value="1"/>
</dbReference>
<name>A0AB39KTJ8_9CAUL</name>
<accession>A0AB39KTJ8</accession>
<evidence type="ECO:0000259" key="1">
    <source>
        <dbReference type="Pfam" id="PF05050"/>
    </source>
</evidence>
<feature type="domain" description="Methyltransferase FkbM" evidence="1">
    <location>
        <begin position="471"/>
        <end position="635"/>
    </location>
</feature>
<dbReference type="InterPro" id="IPR006342">
    <property type="entry name" value="FkbM_mtfrase"/>
</dbReference>
<evidence type="ECO:0000313" key="2">
    <source>
        <dbReference type="EMBL" id="XDO97003.1"/>
    </source>
</evidence>
<dbReference type="InterPro" id="IPR029063">
    <property type="entry name" value="SAM-dependent_MTases_sf"/>
</dbReference>
<protein>
    <submittedName>
        <fullName evidence="2">FkbM family methyltransferase</fullName>
    </submittedName>
</protein>
<dbReference type="AlphaFoldDB" id="A0AB39KTJ8"/>
<dbReference type="InterPro" id="IPR011990">
    <property type="entry name" value="TPR-like_helical_dom_sf"/>
</dbReference>
<dbReference type="PANTHER" id="PTHR34203:SF15">
    <property type="entry name" value="SLL1173 PROTEIN"/>
    <property type="match status" value="1"/>
</dbReference>